<comment type="caution">
    <text evidence="11">The sequence shown here is derived from an EMBL/GenBank/DDBJ whole genome shotgun (WGS) entry which is preliminary data.</text>
</comment>
<evidence type="ECO:0000256" key="9">
    <source>
        <dbReference type="PIRSR" id="PIRSR601577-2"/>
    </source>
</evidence>
<keyword evidence="3 9" id="KW-0479">Metal-binding</keyword>
<dbReference type="GO" id="GO:0005737">
    <property type="term" value="C:cytoplasm"/>
    <property type="evidence" value="ECO:0007669"/>
    <property type="project" value="TreeGrafter"/>
</dbReference>
<evidence type="ECO:0000256" key="2">
    <source>
        <dbReference type="ARBA" id="ARBA00022670"/>
    </source>
</evidence>
<evidence type="ECO:0000313" key="11">
    <source>
        <dbReference type="EMBL" id="KAK3785047.1"/>
    </source>
</evidence>
<evidence type="ECO:0000313" key="12">
    <source>
        <dbReference type="Proteomes" id="UP001283361"/>
    </source>
</evidence>
<feature type="binding site" evidence="9">
    <location>
        <position position="363"/>
    </location>
    <ligand>
        <name>Zn(2+)</name>
        <dbReference type="ChEBI" id="CHEBI:29105"/>
        <note>catalytic</note>
    </ligand>
</feature>
<keyword evidence="4 10" id="KW-0378">Hydrolase</keyword>
<name>A0AAE1ACG4_9GAST</name>
<dbReference type="FunFam" id="3.90.132.10:FF:000001">
    <property type="entry name" value="leishmanolysin-like peptidase isoform X2"/>
    <property type="match status" value="1"/>
</dbReference>
<dbReference type="GO" id="GO:0016020">
    <property type="term" value="C:membrane"/>
    <property type="evidence" value="ECO:0007669"/>
    <property type="project" value="InterPro"/>
</dbReference>
<dbReference type="Gene3D" id="2.10.55.10">
    <property type="entry name" value="Leishmanolysin domain 3"/>
    <property type="match status" value="1"/>
</dbReference>
<feature type="active site" evidence="8">
    <location>
        <position position="258"/>
    </location>
</feature>
<dbReference type="GO" id="GO:0004222">
    <property type="term" value="F:metalloendopeptidase activity"/>
    <property type="evidence" value="ECO:0007669"/>
    <property type="project" value="UniProtKB-UniRule"/>
</dbReference>
<accession>A0AAE1ACG4</accession>
<evidence type="ECO:0000256" key="4">
    <source>
        <dbReference type="ARBA" id="ARBA00022801"/>
    </source>
</evidence>
<evidence type="ECO:0000256" key="1">
    <source>
        <dbReference type="ARBA" id="ARBA00005860"/>
    </source>
</evidence>
<dbReference type="GO" id="GO:0046872">
    <property type="term" value="F:metal ion binding"/>
    <property type="evidence" value="ECO:0007669"/>
    <property type="project" value="UniProtKB-KW"/>
</dbReference>
<dbReference type="Gene3D" id="3.10.170.20">
    <property type="match status" value="1"/>
</dbReference>
<dbReference type="Gene3D" id="3.90.132.10">
    <property type="entry name" value="Leishmanolysin , domain 2"/>
    <property type="match status" value="1"/>
</dbReference>
<evidence type="ECO:0000256" key="6">
    <source>
        <dbReference type="ARBA" id="ARBA00023049"/>
    </source>
</evidence>
<evidence type="ECO:0000256" key="3">
    <source>
        <dbReference type="ARBA" id="ARBA00022723"/>
    </source>
</evidence>
<dbReference type="EC" id="3.4.24.-" evidence="10"/>
<evidence type="ECO:0000256" key="7">
    <source>
        <dbReference type="ARBA" id="ARBA00039717"/>
    </source>
</evidence>
<keyword evidence="2 10" id="KW-0645">Protease</keyword>
<dbReference type="InterPro" id="IPR001577">
    <property type="entry name" value="Peptidase_M8"/>
</dbReference>
<organism evidence="11 12">
    <name type="scientific">Elysia crispata</name>
    <name type="common">lettuce slug</name>
    <dbReference type="NCBI Taxonomy" id="231223"/>
    <lineage>
        <taxon>Eukaryota</taxon>
        <taxon>Metazoa</taxon>
        <taxon>Spiralia</taxon>
        <taxon>Lophotrochozoa</taxon>
        <taxon>Mollusca</taxon>
        <taxon>Gastropoda</taxon>
        <taxon>Heterobranchia</taxon>
        <taxon>Euthyneura</taxon>
        <taxon>Panpulmonata</taxon>
        <taxon>Sacoglossa</taxon>
        <taxon>Placobranchoidea</taxon>
        <taxon>Plakobranchidae</taxon>
        <taxon>Elysia</taxon>
    </lineage>
</organism>
<comment type="cofactor">
    <cofactor evidence="9 10">
        <name>Zn(2+)</name>
        <dbReference type="ChEBI" id="CHEBI:29105"/>
    </cofactor>
    <text evidence="9 10">Binds 1 zinc ion per subunit.</text>
</comment>
<dbReference type="GO" id="GO:0006508">
    <property type="term" value="P:proteolysis"/>
    <property type="evidence" value="ECO:0007669"/>
    <property type="project" value="UniProtKB-KW"/>
</dbReference>
<reference evidence="11" key="1">
    <citation type="journal article" date="2023" name="G3 (Bethesda)">
        <title>A reference genome for the long-term kleptoplast-retaining sea slug Elysia crispata morphotype clarki.</title>
        <authorList>
            <person name="Eastman K.E."/>
            <person name="Pendleton A.L."/>
            <person name="Shaikh M.A."/>
            <person name="Suttiyut T."/>
            <person name="Ogas R."/>
            <person name="Tomko P."/>
            <person name="Gavelis G."/>
            <person name="Widhalm J.R."/>
            <person name="Wisecaver J.H."/>
        </authorList>
    </citation>
    <scope>NUCLEOTIDE SEQUENCE</scope>
    <source>
        <strain evidence="11">ECLA1</strain>
    </source>
</reference>
<dbReference type="Proteomes" id="UP001283361">
    <property type="component" value="Unassembled WGS sequence"/>
</dbReference>
<dbReference type="SUPFAM" id="SSF55486">
    <property type="entry name" value="Metalloproteases ('zincins'), catalytic domain"/>
    <property type="match status" value="1"/>
</dbReference>
<dbReference type="PANTHER" id="PTHR10942">
    <property type="entry name" value="LEISHMANOLYSIN-LIKE PEPTIDASE"/>
    <property type="match status" value="1"/>
</dbReference>
<dbReference type="PANTHER" id="PTHR10942:SF0">
    <property type="entry name" value="LEISHMANOLYSIN-LIKE PEPTIDASE"/>
    <property type="match status" value="1"/>
</dbReference>
<dbReference type="Gene3D" id="2.30.34.10">
    <property type="entry name" value="Leishmanolysin domain 4"/>
    <property type="match status" value="1"/>
</dbReference>
<sequence>MPLSFRLSMLGQHEYVYPQAHKLIITIILLYAQNNCVLSREVLTHQSTSCGHTVKALHHETFYNVQLEPSHVIRKRAARQPLRFHLHFDQSLQEHLPYSLQKLVQDNVKQAVKFWSQTLRVRATKKPIQLRRQCFTNQVKWRGSVPYCVHGCNLTTVCGDIVIPDNHLEGCLEYHPLTGNYLHQPSVSRGVKNADFVLYVATIPSEKCRENQTIAYAAHCQQEDGLDRPVAGYFSICPNSISTSRQNQQQLLSTMKHEILHALGFTAGLYAFYRDDRGYPRSKRNSVTGRPFIGRNGMFQWSSNVIREVVRPNWIQKSGVTQRKVLMMVTPRVRDEVRLHFNCSTLEGAELEDQGLEGTALTHWEKRVFENEAMTGTYTQNSVISRITLAMMEDTGWYKADYSLAGDYEWGKNLGCDFVQNSCYNWISTHKKRGESIHPFCDQVKRGELWTHCAHNRHSVALCNLVEYQQNMPAKYQYFNTIPGIPKSTVGKYAGSVQLADYCPYLQEFSWTNDANKPVRGSNCHESENNLDIDSNFFGEDYGKNSLCFEHASRWYLHLCGSVRSPQHAGSGCYKYSCDKLQGLSIHVLNYTYRCYHEKQVINVVYTSEEYLHRGTIVCPSCREICGDKVTCPPDEAAPAVSAPRVKDIPCNSSRNKLPSLLAATILFITSIFLYDFIYL</sequence>
<comment type="similarity">
    <text evidence="1 10">Belongs to the peptidase M8 family.</text>
</comment>
<dbReference type="Pfam" id="PF01457">
    <property type="entry name" value="Peptidase_M8"/>
    <property type="match status" value="1"/>
</dbReference>
<protein>
    <recommendedName>
        <fullName evidence="7 10">Leishmanolysin-like peptidase</fullName>
        <ecNumber evidence="10">3.4.24.-</ecNumber>
    </recommendedName>
</protein>
<dbReference type="GO" id="GO:0007155">
    <property type="term" value="P:cell adhesion"/>
    <property type="evidence" value="ECO:0007669"/>
    <property type="project" value="InterPro"/>
</dbReference>
<gene>
    <name evidence="11" type="ORF">RRG08_037999</name>
</gene>
<keyword evidence="5 9" id="KW-0862">Zinc</keyword>
<dbReference type="EMBL" id="JAWDGP010002177">
    <property type="protein sequence ID" value="KAK3785047.1"/>
    <property type="molecule type" value="Genomic_DNA"/>
</dbReference>
<keyword evidence="6 9" id="KW-0482">Metalloprotease</keyword>
<proteinExistence type="inferred from homology"/>
<feature type="binding site" evidence="9">
    <location>
        <position position="261"/>
    </location>
    <ligand>
        <name>Zn(2+)</name>
        <dbReference type="ChEBI" id="CHEBI:29105"/>
        <note>catalytic</note>
    </ligand>
</feature>
<evidence type="ECO:0000256" key="10">
    <source>
        <dbReference type="RuleBase" id="RU366077"/>
    </source>
</evidence>
<evidence type="ECO:0000256" key="5">
    <source>
        <dbReference type="ARBA" id="ARBA00022833"/>
    </source>
</evidence>
<keyword evidence="12" id="KW-1185">Reference proteome</keyword>
<feature type="binding site" evidence="9">
    <location>
        <position position="257"/>
    </location>
    <ligand>
        <name>Zn(2+)</name>
        <dbReference type="ChEBI" id="CHEBI:29105"/>
        <note>catalytic</note>
    </ligand>
</feature>
<dbReference type="AlphaFoldDB" id="A0AAE1ACG4"/>
<evidence type="ECO:0000256" key="8">
    <source>
        <dbReference type="PIRSR" id="PIRSR601577-1"/>
    </source>
</evidence>